<organism evidence="2 3">
    <name type="scientific">Trichinella zimbabwensis</name>
    <dbReference type="NCBI Taxonomy" id="268475"/>
    <lineage>
        <taxon>Eukaryota</taxon>
        <taxon>Metazoa</taxon>
        <taxon>Ecdysozoa</taxon>
        <taxon>Nematoda</taxon>
        <taxon>Enoplea</taxon>
        <taxon>Dorylaimia</taxon>
        <taxon>Trichinellida</taxon>
        <taxon>Trichinellidae</taxon>
        <taxon>Trichinella</taxon>
    </lineage>
</organism>
<reference evidence="2 3" key="1">
    <citation type="submission" date="2015-01" db="EMBL/GenBank/DDBJ databases">
        <title>Evolution of Trichinella species and genotypes.</title>
        <authorList>
            <person name="Korhonen P.K."/>
            <person name="Edoardo P."/>
            <person name="Giuseppe L.R."/>
            <person name="Gasser R.B."/>
        </authorList>
    </citation>
    <scope>NUCLEOTIDE SEQUENCE [LARGE SCALE GENOMIC DNA]</scope>
    <source>
        <strain evidence="2">ISS1029</strain>
    </source>
</reference>
<name>A0A0V1GRH0_9BILA</name>
<keyword evidence="1" id="KW-0812">Transmembrane</keyword>
<accession>A0A0V1GRH0</accession>
<dbReference type="AlphaFoldDB" id="A0A0V1GRH0"/>
<keyword evidence="1" id="KW-0472">Membrane</keyword>
<proteinExistence type="predicted"/>
<protein>
    <submittedName>
        <fullName evidence="2">Uncharacterized protein</fullName>
    </submittedName>
</protein>
<evidence type="ECO:0000256" key="1">
    <source>
        <dbReference type="SAM" id="Phobius"/>
    </source>
</evidence>
<comment type="caution">
    <text evidence="2">The sequence shown here is derived from an EMBL/GenBank/DDBJ whole genome shotgun (WGS) entry which is preliminary data.</text>
</comment>
<feature type="transmembrane region" description="Helical" evidence="1">
    <location>
        <begin position="38"/>
        <end position="57"/>
    </location>
</feature>
<evidence type="ECO:0000313" key="3">
    <source>
        <dbReference type="Proteomes" id="UP000055024"/>
    </source>
</evidence>
<keyword evidence="3" id="KW-1185">Reference proteome</keyword>
<sequence>METSFEFKNSGTYPNSVLIFTYKFKNANGMFQRNSNDLFIVLLMIKYNIMEVIVPYVNSAISREIRNLATCDQVHS</sequence>
<dbReference type="Proteomes" id="UP000055024">
    <property type="component" value="Unassembled WGS sequence"/>
</dbReference>
<evidence type="ECO:0000313" key="2">
    <source>
        <dbReference type="EMBL" id="KRZ00920.1"/>
    </source>
</evidence>
<keyword evidence="1" id="KW-1133">Transmembrane helix</keyword>
<gene>
    <name evidence="2" type="ORF">T11_17188</name>
</gene>
<dbReference type="EMBL" id="JYDP01000369">
    <property type="protein sequence ID" value="KRZ00920.1"/>
    <property type="molecule type" value="Genomic_DNA"/>
</dbReference>